<feature type="transmembrane region" description="Helical" evidence="2">
    <location>
        <begin position="247"/>
        <end position="268"/>
    </location>
</feature>
<evidence type="ECO:0000256" key="2">
    <source>
        <dbReference type="SAM" id="Phobius"/>
    </source>
</evidence>
<dbReference type="HOGENOM" id="CLU_039835_2_0_11"/>
<proteinExistence type="predicted"/>
<dbReference type="Proteomes" id="UP000000851">
    <property type="component" value="Chromosome"/>
</dbReference>
<organism evidence="4 5">
    <name type="scientific">Catenulispora acidiphila (strain DSM 44928 / JCM 14897 / NBRC 102108 / NRRL B-24433 / ID139908)</name>
    <dbReference type="NCBI Taxonomy" id="479433"/>
    <lineage>
        <taxon>Bacteria</taxon>
        <taxon>Bacillati</taxon>
        <taxon>Actinomycetota</taxon>
        <taxon>Actinomycetes</taxon>
        <taxon>Catenulisporales</taxon>
        <taxon>Catenulisporaceae</taxon>
        <taxon>Catenulispora</taxon>
    </lineage>
</organism>
<feature type="transmembrane region" description="Helical" evidence="2">
    <location>
        <begin position="155"/>
        <end position="175"/>
    </location>
</feature>
<protein>
    <submittedName>
        <fullName evidence="4">Acyltransferase 3</fullName>
    </submittedName>
</protein>
<dbReference type="InterPro" id="IPR002656">
    <property type="entry name" value="Acyl_transf_3_dom"/>
</dbReference>
<dbReference type="eggNOG" id="COG1835">
    <property type="taxonomic scope" value="Bacteria"/>
</dbReference>
<name>C7PXV0_CATAD</name>
<evidence type="ECO:0000313" key="5">
    <source>
        <dbReference type="Proteomes" id="UP000000851"/>
    </source>
</evidence>
<keyword evidence="2" id="KW-1133">Transmembrane helix</keyword>
<evidence type="ECO:0000259" key="3">
    <source>
        <dbReference type="Pfam" id="PF01757"/>
    </source>
</evidence>
<feature type="transmembrane region" description="Helical" evidence="2">
    <location>
        <begin position="327"/>
        <end position="347"/>
    </location>
</feature>
<feature type="domain" description="Acyltransferase 3" evidence="3">
    <location>
        <begin position="5"/>
        <end position="342"/>
    </location>
</feature>
<dbReference type="OrthoDB" id="8206682at2"/>
<evidence type="ECO:0000313" key="4">
    <source>
        <dbReference type="EMBL" id="ACU73410.1"/>
    </source>
</evidence>
<dbReference type="EMBL" id="CP001700">
    <property type="protein sequence ID" value="ACU73410.1"/>
    <property type="molecule type" value="Genomic_DNA"/>
</dbReference>
<gene>
    <name evidence="4" type="ordered locus">Caci_4548</name>
</gene>
<feature type="transmembrane region" description="Helical" evidence="2">
    <location>
        <begin position="367"/>
        <end position="388"/>
    </location>
</feature>
<accession>C7PXV0</accession>
<keyword evidence="2" id="KW-0812">Transmembrane</keyword>
<feature type="transmembrane region" description="Helical" evidence="2">
    <location>
        <begin position="181"/>
        <end position="202"/>
    </location>
</feature>
<feature type="transmembrane region" description="Helical" evidence="2">
    <location>
        <begin position="50"/>
        <end position="72"/>
    </location>
</feature>
<keyword evidence="5" id="KW-1185">Reference proteome</keyword>
<dbReference type="AlphaFoldDB" id="C7PXV0"/>
<feature type="transmembrane region" description="Helical" evidence="2">
    <location>
        <begin position="289"/>
        <end position="307"/>
    </location>
</feature>
<reference evidence="4 5" key="1">
    <citation type="journal article" date="2009" name="Stand. Genomic Sci.">
        <title>Complete genome sequence of Catenulispora acidiphila type strain (ID 139908).</title>
        <authorList>
            <person name="Copeland A."/>
            <person name="Lapidus A."/>
            <person name="Glavina Del Rio T."/>
            <person name="Nolan M."/>
            <person name="Lucas S."/>
            <person name="Chen F."/>
            <person name="Tice H."/>
            <person name="Cheng J.F."/>
            <person name="Bruce D."/>
            <person name="Goodwin L."/>
            <person name="Pitluck S."/>
            <person name="Mikhailova N."/>
            <person name="Pati A."/>
            <person name="Ivanova N."/>
            <person name="Mavromatis K."/>
            <person name="Chen A."/>
            <person name="Palaniappan K."/>
            <person name="Chain P."/>
            <person name="Land M."/>
            <person name="Hauser L."/>
            <person name="Chang Y.J."/>
            <person name="Jeffries C.D."/>
            <person name="Chertkov O."/>
            <person name="Brettin T."/>
            <person name="Detter J.C."/>
            <person name="Han C."/>
            <person name="Ali Z."/>
            <person name="Tindall B.J."/>
            <person name="Goker M."/>
            <person name="Bristow J."/>
            <person name="Eisen J.A."/>
            <person name="Markowitz V."/>
            <person name="Hugenholtz P."/>
            <person name="Kyrpides N.C."/>
            <person name="Klenk H.P."/>
        </authorList>
    </citation>
    <scope>NUCLEOTIDE SEQUENCE [LARGE SCALE GENOMIC DNA]</scope>
    <source>
        <strain evidence="5">DSM 44928 / JCM 14897 / NBRC 102108 / NRRL B-24433 / ID139908</strain>
    </source>
</reference>
<dbReference type="STRING" id="479433.Caci_4548"/>
<keyword evidence="2" id="KW-0472">Membrane</keyword>
<dbReference type="RefSeq" id="WP_015793139.1">
    <property type="nucleotide sequence ID" value="NC_013131.1"/>
</dbReference>
<dbReference type="GO" id="GO:0016747">
    <property type="term" value="F:acyltransferase activity, transferring groups other than amino-acyl groups"/>
    <property type="evidence" value="ECO:0007669"/>
    <property type="project" value="InterPro"/>
</dbReference>
<feature type="transmembrane region" description="Helical" evidence="2">
    <location>
        <begin position="12"/>
        <end position="30"/>
    </location>
</feature>
<feature type="transmembrane region" description="Helical" evidence="2">
    <location>
        <begin position="124"/>
        <end position="143"/>
    </location>
</feature>
<feature type="transmembrane region" description="Helical" evidence="2">
    <location>
        <begin position="394"/>
        <end position="413"/>
    </location>
</feature>
<feature type="region of interest" description="Disordered" evidence="1">
    <location>
        <begin position="415"/>
        <end position="462"/>
    </location>
</feature>
<dbReference type="Pfam" id="PF01757">
    <property type="entry name" value="Acyl_transf_3"/>
    <property type="match status" value="1"/>
</dbReference>
<keyword evidence="4" id="KW-0808">Transferase</keyword>
<dbReference type="KEGG" id="cai:Caci_4548"/>
<feature type="transmembrane region" description="Helical" evidence="2">
    <location>
        <begin position="93"/>
        <end position="112"/>
    </location>
</feature>
<evidence type="ECO:0000256" key="1">
    <source>
        <dbReference type="SAM" id="MobiDB-lite"/>
    </source>
</evidence>
<keyword evidence="4" id="KW-0012">Acyltransferase</keyword>
<sequence length="462" mass="50189">MTRNRYADLLRVVAICGVVYGHWLLVSVTYQQGRLSGVDAIDYIRWGRWVTWAMQVMPVFFLVGGYVNAGSWQLHHGEGQTWTRWVRDRVMRLMWPTAAYIVVALVGVLIAQAAEVPSAELREIAWLTALHLWFLPVYLLLNALTPVLLAAHRRWGLAVPAAMAVATGLVEVVRLAPGLHFVGYANYLFVWGGIHQWGFFWLDGTLTSPRRRPYVLSLVGAALLVGLVASGAFKVDMVGSGNTNPPSVALLAFAAAQSGLVLAAEPWFTRRLAGPRLWRRIRRLNSVVMNVYLWHFVPALLVALVLYPTGVFGQAAIGSAQWWEQKAIWLVLLTLVLIPVVAAVSWAERPMLRLPGGIGPVGWWSPVLLVVGIGAAAQSLAMFAVDGFAPDGGLPVPALSGFALGLLATLLTGRAPQPGGDNHRPQRLQAGDHALGDPGVPVAVQFEQEPGGGDQYQHGEDG</sequence>
<dbReference type="InParanoid" id="C7PXV0"/>
<feature type="transmembrane region" description="Helical" evidence="2">
    <location>
        <begin position="214"/>
        <end position="235"/>
    </location>
</feature>